<feature type="domain" description="Core-binding (CB)" evidence="6">
    <location>
        <begin position="24"/>
        <end position="130"/>
    </location>
</feature>
<feature type="region of interest" description="Disordered" evidence="5">
    <location>
        <begin position="377"/>
        <end position="420"/>
    </location>
</feature>
<evidence type="ECO:0000256" key="5">
    <source>
        <dbReference type="SAM" id="MobiDB-lite"/>
    </source>
</evidence>
<dbReference type="GO" id="GO:0003677">
    <property type="term" value="F:DNA binding"/>
    <property type="evidence" value="ECO:0007669"/>
    <property type="project" value="UniProtKB-UniRule"/>
</dbReference>
<dbReference type="InterPro" id="IPR010998">
    <property type="entry name" value="Integrase_recombinase_N"/>
</dbReference>
<evidence type="ECO:0000256" key="3">
    <source>
        <dbReference type="ARBA" id="ARBA00023172"/>
    </source>
</evidence>
<keyword evidence="2 4" id="KW-0238">DNA-binding</keyword>
<keyword evidence="8" id="KW-1185">Reference proteome</keyword>
<accession>A0A844B4G2</accession>
<comment type="caution">
    <text evidence="7">The sequence shown here is derived from an EMBL/GenBank/DDBJ whole genome shotgun (WGS) entry which is preliminary data.</text>
</comment>
<evidence type="ECO:0000256" key="1">
    <source>
        <dbReference type="ARBA" id="ARBA00022908"/>
    </source>
</evidence>
<evidence type="ECO:0000313" key="7">
    <source>
        <dbReference type="EMBL" id="MRD49688.1"/>
    </source>
</evidence>
<dbReference type="InterPro" id="IPR044068">
    <property type="entry name" value="CB"/>
</dbReference>
<evidence type="ECO:0000256" key="4">
    <source>
        <dbReference type="PROSITE-ProRule" id="PRU01248"/>
    </source>
</evidence>
<sequence length="420" mass="47469">MESNTNTNSRSTIQEAPVAEGLRLKAEEIFDSWLRAHNAIGKDEISPASARQYRKRWVLWAHWLEKVPPGASKPRAAHVLEATPELLDRFLYHGRSEDSKANRHELTEPFSSTTRRRYWSIFRRIYAHAQMKGWIATLPFPEVQPPPEKRDAAVVPPNVLEAIPSVLPTIRHWRDQRDRALILVAYDAALTPAELCGLQLAQVTTKLDHAERLTLDLDGKRGAQKRTLHLSLDSSRELNAWLDVRSEIAAKDKIALEARDRVFLSQRRERGIYAPLQLYTLIRKTLLAATAKVRHVQADAGAPAPEFEGQYSPMVLRNSVLLERLRRKQDYTQLLYDAGFKDPQALLGLTARLPADEASLVLADIWAMERALRAAKTEDAEDTQASQQRVSAMEHALRAAKATPEDAEDTQASQQSDKTH</sequence>
<dbReference type="InterPro" id="IPR013762">
    <property type="entry name" value="Integrase-like_cat_sf"/>
</dbReference>
<dbReference type="RefSeq" id="WP_153586982.1">
    <property type="nucleotide sequence ID" value="NZ_WJBU01000030.1"/>
</dbReference>
<protein>
    <recommendedName>
        <fullName evidence="6">Core-binding (CB) domain-containing protein</fullName>
    </recommendedName>
</protein>
<dbReference type="InterPro" id="IPR011010">
    <property type="entry name" value="DNA_brk_join_enz"/>
</dbReference>
<dbReference type="EMBL" id="WJBU01000030">
    <property type="protein sequence ID" value="MRD49688.1"/>
    <property type="molecule type" value="Genomic_DNA"/>
</dbReference>
<gene>
    <name evidence="7" type="ORF">GHT07_20655</name>
</gene>
<dbReference type="Proteomes" id="UP000487350">
    <property type="component" value="Unassembled WGS sequence"/>
</dbReference>
<dbReference type="GO" id="GO:0015074">
    <property type="term" value="P:DNA integration"/>
    <property type="evidence" value="ECO:0007669"/>
    <property type="project" value="UniProtKB-KW"/>
</dbReference>
<dbReference type="GO" id="GO:0006310">
    <property type="term" value="P:DNA recombination"/>
    <property type="evidence" value="ECO:0007669"/>
    <property type="project" value="UniProtKB-KW"/>
</dbReference>
<dbReference type="Gene3D" id="1.10.150.130">
    <property type="match status" value="1"/>
</dbReference>
<dbReference type="OrthoDB" id="8895916at2"/>
<keyword evidence="1" id="KW-0229">DNA integration</keyword>
<name>A0A844B4G2_9BURK</name>
<dbReference type="PROSITE" id="PS51900">
    <property type="entry name" value="CB"/>
    <property type="match status" value="1"/>
</dbReference>
<dbReference type="AlphaFoldDB" id="A0A844B4G2"/>
<keyword evidence="3" id="KW-0233">DNA recombination</keyword>
<evidence type="ECO:0000259" key="6">
    <source>
        <dbReference type="PROSITE" id="PS51900"/>
    </source>
</evidence>
<dbReference type="SUPFAM" id="SSF56349">
    <property type="entry name" value="DNA breaking-rejoining enzymes"/>
    <property type="match status" value="1"/>
</dbReference>
<reference evidence="7 8" key="1">
    <citation type="submission" date="2019-11" db="EMBL/GenBank/DDBJ databases">
        <title>Caenimonas koreensis gen. nov., sp. nov., isolated from activated sludge.</title>
        <authorList>
            <person name="Seung H.R."/>
        </authorList>
    </citation>
    <scope>NUCLEOTIDE SEQUENCE [LARGE SCALE GENOMIC DNA]</scope>
    <source>
        <strain evidence="7 8">EMB320</strain>
    </source>
</reference>
<feature type="compositionally biased region" description="Polar residues" evidence="5">
    <location>
        <begin position="410"/>
        <end position="420"/>
    </location>
</feature>
<evidence type="ECO:0000313" key="8">
    <source>
        <dbReference type="Proteomes" id="UP000487350"/>
    </source>
</evidence>
<organism evidence="7 8">
    <name type="scientific">Caenimonas koreensis DSM 17982</name>
    <dbReference type="NCBI Taxonomy" id="1121255"/>
    <lineage>
        <taxon>Bacteria</taxon>
        <taxon>Pseudomonadati</taxon>
        <taxon>Pseudomonadota</taxon>
        <taxon>Betaproteobacteria</taxon>
        <taxon>Burkholderiales</taxon>
        <taxon>Comamonadaceae</taxon>
        <taxon>Caenimonas</taxon>
    </lineage>
</organism>
<evidence type="ECO:0000256" key="2">
    <source>
        <dbReference type="ARBA" id="ARBA00023125"/>
    </source>
</evidence>
<dbReference type="Gene3D" id="1.10.443.10">
    <property type="entry name" value="Intergrase catalytic core"/>
    <property type="match status" value="1"/>
</dbReference>
<proteinExistence type="predicted"/>